<dbReference type="InterPro" id="IPR007255">
    <property type="entry name" value="COG8"/>
</dbReference>
<evidence type="ECO:0000256" key="7">
    <source>
        <dbReference type="ARBA" id="ARBA00023136"/>
    </source>
</evidence>
<evidence type="ECO:0000313" key="10">
    <source>
        <dbReference type="Proteomes" id="UP001138500"/>
    </source>
</evidence>
<dbReference type="GO" id="GO:0017119">
    <property type="term" value="C:Golgi transport complex"/>
    <property type="evidence" value="ECO:0007669"/>
    <property type="project" value="InterPro"/>
</dbReference>
<keyword evidence="5" id="KW-0653">Protein transport</keyword>
<evidence type="ECO:0000256" key="8">
    <source>
        <dbReference type="ARBA" id="ARBA00031347"/>
    </source>
</evidence>
<dbReference type="OrthoDB" id="1661054at2759"/>
<organism evidence="9 10">
    <name type="scientific">Teratosphaeria destructans</name>
    <dbReference type="NCBI Taxonomy" id="418781"/>
    <lineage>
        <taxon>Eukaryota</taxon>
        <taxon>Fungi</taxon>
        <taxon>Dikarya</taxon>
        <taxon>Ascomycota</taxon>
        <taxon>Pezizomycotina</taxon>
        <taxon>Dothideomycetes</taxon>
        <taxon>Dothideomycetidae</taxon>
        <taxon>Mycosphaerellales</taxon>
        <taxon>Teratosphaeriaceae</taxon>
        <taxon>Teratosphaeria</taxon>
    </lineage>
</organism>
<evidence type="ECO:0000256" key="6">
    <source>
        <dbReference type="ARBA" id="ARBA00023034"/>
    </source>
</evidence>
<comment type="caution">
    <text evidence="9">The sequence shown here is derived from an EMBL/GenBank/DDBJ whole genome shotgun (WGS) entry which is preliminary data.</text>
</comment>
<name>A0A9W7SK18_9PEZI</name>
<reference evidence="9 10" key="1">
    <citation type="journal article" date="2018" name="IMA Fungus">
        <title>IMA Genome-F 10: Nine draft genome sequences of Claviceps purpurea s.lat., including C. arundinis, C. humidiphila, and C. cf. spartinae, pseudomolecules for the pitch canker pathogen Fusarium circinatum, draft genome of Davidsoniella eucalypti, Grosmannia galeiformis, Quambalaria eucalypti, and Teratosphaeria destructans.</title>
        <authorList>
            <person name="Wingfield B.D."/>
            <person name="Liu M."/>
            <person name="Nguyen H.D."/>
            <person name="Lane F.A."/>
            <person name="Morgan S.W."/>
            <person name="De Vos L."/>
            <person name="Wilken P.M."/>
            <person name="Duong T.A."/>
            <person name="Aylward J."/>
            <person name="Coetzee M.P."/>
            <person name="Dadej K."/>
            <person name="De Beer Z.W."/>
            <person name="Findlay W."/>
            <person name="Havenga M."/>
            <person name="Kolarik M."/>
            <person name="Menzies J.G."/>
            <person name="Naidoo K."/>
            <person name="Pochopski O."/>
            <person name="Shoukouhi P."/>
            <person name="Santana Q.C."/>
            <person name="Seifert K.A."/>
            <person name="Soal N."/>
            <person name="Steenkamp E.T."/>
            <person name="Tatham C.T."/>
            <person name="van der Nest M.A."/>
            <person name="Wingfield M.J."/>
        </authorList>
    </citation>
    <scope>NUCLEOTIDE SEQUENCE [LARGE SCALE GENOMIC DNA]</scope>
    <source>
        <strain evidence="9">CMW44962</strain>
    </source>
</reference>
<evidence type="ECO:0000256" key="1">
    <source>
        <dbReference type="ARBA" id="ARBA00004395"/>
    </source>
</evidence>
<comment type="similarity">
    <text evidence="2">Belongs to the COG8 family.</text>
</comment>
<dbReference type="EMBL" id="RIBY02002378">
    <property type="protein sequence ID" value="KAH9817748.1"/>
    <property type="molecule type" value="Genomic_DNA"/>
</dbReference>
<dbReference type="GO" id="GO:0015031">
    <property type="term" value="P:protein transport"/>
    <property type="evidence" value="ECO:0007669"/>
    <property type="project" value="UniProtKB-KW"/>
</dbReference>
<keyword evidence="10" id="KW-1185">Reference proteome</keyword>
<dbReference type="AlphaFoldDB" id="A0A9W7SK18"/>
<evidence type="ECO:0000313" key="9">
    <source>
        <dbReference type="EMBL" id="KAH9817748.1"/>
    </source>
</evidence>
<proteinExistence type="inferred from homology"/>
<dbReference type="PANTHER" id="PTHR21311">
    <property type="entry name" value="CONSERVED OLIGOMERIC GOLGI COMPLEX COMPONENT 8"/>
    <property type="match status" value="1"/>
</dbReference>
<dbReference type="Proteomes" id="UP001138500">
    <property type="component" value="Unassembled WGS sequence"/>
</dbReference>
<gene>
    <name evidence="9" type="ORF">Tdes44962_MAKER05457</name>
</gene>
<evidence type="ECO:0000256" key="2">
    <source>
        <dbReference type="ARBA" id="ARBA00006419"/>
    </source>
</evidence>
<dbReference type="Pfam" id="PF04124">
    <property type="entry name" value="Dor1"/>
    <property type="match status" value="2"/>
</dbReference>
<dbReference type="GO" id="GO:0000139">
    <property type="term" value="C:Golgi membrane"/>
    <property type="evidence" value="ECO:0007669"/>
    <property type="project" value="UniProtKB-SubCell"/>
</dbReference>
<accession>A0A9W7SK18</accession>
<evidence type="ECO:0000256" key="3">
    <source>
        <dbReference type="ARBA" id="ARBA00020983"/>
    </source>
</evidence>
<dbReference type="PANTHER" id="PTHR21311:SF0">
    <property type="entry name" value="CONSERVED OLIGOMERIC GOLGI COMPLEX SUBUNIT 8"/>
    <property type="match status" value="1"/>
</dbReference>
<reference evidence="9 10" key="2">
    <citation type="journal article" date="2021" name="Curr. Genet.">
        <title>Genetic response to nitrogen starvation in the aggressive Eucalyptus foliar pathogen Teratosphaeria destructans.</title>
        <authorList>
            <person name="Havenga M."/>
            <person name="Wingfield B.D."/>
            <person name="Wingfield M.J."/>
            <person name="Dreyer L.L."/>
            <person name="Roets F."/>
            <person name="Aylward J."/>
        </authorList>
    </citation>
    <scope>NUCLEOTIDE SEQUENCE [LARGE SCALE GENOMIC DNA]</scope>
    <source>
        <strain evidence="9">CMW44962</strain>
    </source>
</reference>
<comment type="subcellular location">
    <subcellularLocation>
        <location evidence="1">Golgi apparatus membrane</location>
        <topology evidence="1">Peripheral membrane protein</topology>
    </subcellularLocation>
</comment>
<dbReference type="GO" id="GO:0006891">
    <property type="term" value="P:intra-Golgi vesicle-mediated transport"/>
    <property type="evidence" value="ECO:0007669"/>
    <property type="project" value="TreeGrafter"/>
</dbReference>
<protein>
    <recommendedName>
        <fullName evidence="3">Conserved oligomeric Golgi complex subunit 8</fullName>
    </recommendedName>
    <alternativeName>
        <fullName evidence="8">Component of oligomeric Golgi complex 8</fullName>
    </alternativeName>
</protein>
<evidence type="ECO:0000256" key="4">
    <source>
        <dbReference type="ARBA" id="ARBA00022448"/>
    </source>
</evidence>
<evidence type="ECO:0000256" key="5">
    <source>
        <dbReference type="ARBA" id="ARBA00022927"/>
    </source>
</evidence>
<keyword evidence="7" id="KW-0472">Membrane</keyword>
<sequence>MADLYELLAPYLDVPEAPSSSLPPITNDPQTSAYLNRLSTLSLGDLRTTEPASLLHAAQSQIRNLQALSKRSHRAVIASSTHLANLTSLLPSLRTHTRELNDELPGLERAAAAFAQKYDRSTENAVLDRRKRAMLLSRNVDRVSDVLELPTLLSSTVAAAQAPPSQSAASATTSYASALDLHAHIKRLNALYPQSALVGHISKQAEVEIQNLTSVLITSLQSPALKLAAAMRTVGWLRRVAPDLADDGHSHLQPATFTKSLGVGKATVGSDGGLGALFLVCRLRTLLSTLEALEPLRELADQEKSQAGRSTKGPAQVSALGTQSERYLKRYIEIFREQSFAIVSMYKSIFPTDLPSHEAASAGDGPPAEDPLQPLPSPLASFALHLVDMLSEELRGYLPSITDKQSRESLLTQVLYCAGSLGRLGADFGLMIALLEEELAGQGAAAEQQQQQDEEDAEWVQVMKKHRIQASRLEVLARGVGGSRKASVEVPSPA</sequence>
<keyword evidence="4" id="KW-0813">Transport</keyword>
<keyword evidence="6" id="KW-0333">Golgi apparatus</keyword>